<keyword evidence="1" id="KW-1133">Transmembrane helix</keyword>
<name>A0A6C0EKH5_9ZZZZ</name>
<organism evidence="2">
    <name type="scientific">viral metagenome</name>
    <dbReference type="NCBI Taxonomy" id="1070528"/>
    <lineage>
        <taxon>unclassified sequences</taxon>
        <taxon>metagenomes</taxon>
        <taxon>organismal metagenomes</taxon>
    </lineage>
</organism>
<feature type="transmembrane region" description="Helical" evidence="1">
    <location>
        <begin position="87"/>
        <end position="104"/>
    </location>
</feature>
<keyword evidence="1" id="KW-0812">Transmembrane</keyword>
<feature type="transmembrane region" description="Helical" evidence="1">
    <location>
        <begin position="56"/>
        <end position="75"/>
    </location>
</feature>
<evidence type="ECO:0000256" key="1">
    <source>
        <dbReference type="SAM" id="Phobius"/>
    </source>
</evidence>
<protein>
    <submittedName>
        <fullName evidence="2">Uncharacterized protein</fullName>
    </submittedName>
</protein>
<evidence type="ECO:0000313" key="2">
    <source>
        <dbReference type="EMBL" id="QHT29518.1"/>
    </source>
</evidence>
<accession>A0A6C0EKH5</accession>
<reference evidence="2" key="1">
    <citation type="journal article" date="2020" name="Nature">
        <title>Giant virus diversity and host interactions through global metagenomics.</title>
        <authorList>
            <person name="Schulz F."/>
            <person name="Roux S."/>
            <person name="Paez-Espino D."/>
            <person name="Jungbluth S."/>
            <person name="Walsh D.A."/>
            <person name="Denef V.J."/>
            <person name="McMahon K.D."/>
            <person name="Konstantinidis K.T."/>
            <person name="Eloe-Fadrosh E.A."/>
            <person name="Kyrpides N.C."/>
            <person name="Woyke T."/>
        </authorList>
    </citation>
    <scope>NUCLEOTIDE SEQUENCE</scope>
    <source>
        <strain evidence="2">GVMAG-M-3300005589-24</strain>
    </source>
</reference>
<keyword evidence="1" id="KW-0472">Membrane</keyword>
<sequence>MSLQQGITANDVPGDVIDDLPTDQTVPSSNEMQILDTLFRQKQGTAQHILRHSRDVLIVGLLFLAFSLPQSDQLIVKLVPATGTSPYILILIKCFAFMLLYFILKNWYLGRKK</sequence>
<proteinExistence type="predicted"/>
<dbReference type="EMBL" id="MN738878">
    <property type="protein sequence ID" value="QHT29518.1"/>
    <property type="molecule type" value="Genomic_DNA"/>
</dbReference>
<dbReference type="AlphaFoldDB" id="A0A6C0EKH5"/>